<proteinExistence type="predicted"/>
<evidence type="ECO:0000313" key="3">
    <source>
        <dbReference type="EMBL" id="KAK1903014.1"/>
    </source>
</evidence>
<gene>
    <name evidence="3" type="ORF">KUDE01_005973</name>
</gene>
<evidence type="ECO:0000313" key="4">
    <source>
        <dbReference type="Proteomes" id="UP001228049"/>
    </source>
</evidence>
<dbReference type="GO" id="GO:0016323">
    <property type="term" value="C:basolateral plasma membrane"/>
    <property type="evidence" value="ECO:0007669"/>
    <property type="project" value="TreeGrafter"/>
</dbReference>
<protein>
    <submittedName>
        <fullName evidence="3">Sodium-driven chloride bicarbonate exchanger</fullName>
    </submittedName>
</protein>
<feature type="region of interest" description="Disordered" evidence="1">
    <location>
        <begin position="228"/>
        <end position="251"/>
    </location>
</feature>
<feature type="region of interest" description="Disordered" evidence="1">
    <location>
        <begin position="58"/>
        <end position="91"/>
    </location>
</feature>
<feature type="compositionally biased region" description="Basic and acidic residues" evidence="1">
    <location>
        <begin position="78"/>
        <end position="91"/>
    </location>
</feature>
<dbReference type="GO" id="GO:0008509">
    <property type="term" value="F:monoatomic anion transmembrane transporter activity"/>
    <property type="evidence" value="ECO:0007669"/>
    <property type="project" value="InterPro"/>
</dbReference>
<keyword evidence="4" id="KW-1185">Reference proteome</keyword>
<comment type="caution">
    <text evidence="3">The sequence shown here is derived from an EMBL/GenBank/DDBJ whole genome shotgun (WGS) entry which is preliminary data.</text>
</comment>
<organism evidence="3 4">
    <name type="scientific">Dissostichus eleginoides</name>
    <name type="common">Patagonian toothfish</name>
    <name type="synonym">Dissostichus amissus</name>
    <dbReference type="NCBI Taxonomy" id="100907"/>
    <lineage>
        <taxon>Eukaryota</taxon>
        <taxon>Metazoa</taxon>
        <taxon>Chordata</taxon>
        <taxon>Craniata</taxon>
        <taxon>Vertebrata</taxon>
        <taxon>Euteleostomi</taxon>
        <taxon>Actinopterygii</taxon>
        <taxon>Neopterygii</taxon>
        <taxon>Teleostei</taxon>
        <taxon>Neoteleostei</taxon>
        <taxon>Acanthomorphata</taxon>
        <taxon>Eupercaria</taxon>
        <taxon>Perciformes</taxon>
        <taxon>Notothenioidei</taxon>
        <taxon>Nototheniidae</taxon>
        <taxon>Dissostichus</taxon>
    </lineage>
</organism>
<name>A0AAD9CNV5_DISEL</name>
<dbReference type="InterPro" id="IPR016152">
    <property type="entry name" value="PTrfase/Anion_transptr"/>
</dbReference>
<reference evidence="3" key="1">
    <citation type="submission" date="2023-04" db="EMBL/GenBank/DDBJ databases">
        <title>Chromosome-level genome of Chaenocephalus aceratus.</title>
        <authorList>
            <person name="Park H."/>
        </authorList>
    </citation>
    <scope>NUCLEOTIDE SEQUENCE</scope>
    <source>
        <strain evidence="3">DE</strain>
        <tissue evidence="3">Muscle</tissue>
    </source>
</reference>
<dbReference type="Gene3D" id="3.40.930.10">
    <property type="entry name" value="Mannitol-specific EII, Chain A"/>
    <property type="match status" value="1"/>
</dbReference>
<dbReference type="InterPro" id="IPR003020">
    <property type="entry name" value="HCO3_transpt_euk"/>
</dbReference>
<sequence length="251" mass="28906">MDSDNLEAPWLCKYKRNDDEAVVDRGGTRSQQGTNIGQEDLEGHRTLYIGVHVPLGSTRRHSHRRHHHHGNKYKKRSRDRDPTLVEGRESPIYDTPSQRVQFLLGTEDDDEEHIPHELFTQMDEICLKEAEDSDWRESARWLNLFELRSCIINSTVLLDMRANTIEEVADMVLDQQELYAPLGDDLRKRVHATLLRQHHHQNQKKLANRLQIVRSLADMKNGQLTASTSQLAAPDGKGDISRENSSVDFSK</sequence>
<dbReference type="EMBL" id="JASDAP010000005">
    <property type="protein sequence ID" value="KAK1903014.1"/>
    <property type="molecule type" value="Genomic_DNA"/>
</dbReference>
<dbReference type="InterPro" id="IPR013769">
    <property type="entry name" value="Band3_cytoplasmic_dom"/>
</dbReference>
<accession>A0AAD9CNV5</accession>
<feature type="non-terminal residue" evidence="3">
    <location>
        <position position="1"/>
    </location>
</feature>
<dbReference type="Pfam" id="PF07565">
    <property type="entry name" value="Band_3_cyto"/>
    <property type="match status" value="1"/>
</dbReference>
<dbReference type="Proteomes" id="UP001228049">
    <property type="component" value="Unassembled WGS sequence"/>
</dbReference>
<evidence type="ECO:0000256" key="1">
    <source>
        <dbReference type="SAM" id="MobiDB-lite"/>
    </source>
</evidence>
<feature type="compositionally biased region" description="Basic residues" evidence="1">
    <location>
        <begin position="58"/>
        <end position="77"/>
    </location>
</feature>
<dbReference type="SUPFAM" id="SSF55804">
    <property type="entry name" value="Phoshotransferase/anion transport protein"/>
    <property type="match status" value="1"/>
</dbReference>
<dbReference type="PANTHER" id="PTHR11453">
    <property type="entry name" value="ANION EXCHANGE PROTEIN"/>
    <property type="match status" value="1"/>
</dbReference>
<dbReference type="GO" id="GO:0005452">
    <property type="term" value="F:solute:inorganic anion antiporter activity"/>
    <property type="evidence" value="ECO:0007669"/>
    <property type="project" value="InterPro"/>
</dbReference>
<dbReference type="PANTHER" id="PTHR11453:SF32">
    <property type="entry name" value="SODIUM-DRIVEN CHLORIDE BICARBONATE EXCHANGER"/>
    <property type="match status" value="1"/>
</dbReference>
<dbReference type="AlphaFoldDB" id="A0AAD9CNV5"/>
<evidence type="ECO:0000259" key="2">
    <source>
        <dbReference type="Pfam" id="PF07565"/>
    </source>
</evidence>
<dbReference type="GO" id="GO:0051453">
    <property type="term" value="P:regulation of intracellular pH"/>
    <property type="evidence" value="ECO:0007669"/>
    <property type="project" value="TreeGrafter"/>
</dbReference>
<dbReference type="GO" id="GO:0008510">
    <property type="term" value="F:sodium:bicarbonate symporter activity"/>
    <property type="evidence" value="ECO:0007669"/>
    <property type="project" value="TreeGrafter"/>
</dbReference>
<feature type="domain" description="Band 3 cytoplasmic" evidence="2">
    <location>
        <begin position="144"/>
        <end position="225"/>
    </location>
</feature>